<organism evidence="1 2">
    <name type="scientific">Camelus bactrianus</name>
    <name type="common">Bactrian camel</name>
    <dbReference type="NCBI Taxonomy" id="9837"/>
    <lineage>
        <taxon>Eukaryota</taxon>
        <taxon>Metazoa</taxon>
        <taxon>Chordata</taxon>
        <taxon>Craniata</taxon>
        <taxon>Vertebrata</taxon>
        <taxon>Euteleostomi</taxon>
        <taxon>Mammalia</taxon>
        <taxon>Eutheria</taxon>
        <taxon>Laurasiatheria</taxon>
        <taxon>Artiodactyla</taxon>
        <taxon>Tylopoda</taxon>
        <taxon>Camelidae</taxon>
        <taxon>Camelus</taxon>
    </lineage>
</organism>
<gene>
    <name evidence="2" type="primary">LOC105066990</name>
</gene>
<evidence type="ECO:0000313" key="1">
    <source>
        <dbReference type="Proteomes" id="UP001732780"/>
    </source>
</evidence>
<protein>
    <submittedName>
        <fullName evidence="2">NUT family member 2G-like</fullName>
    </submittedName>
</protein>
<dbReference type="RefSeq" id="XP_074197591.1">
    <property type="nucleotide sequence ID" value="XM_074341490.1"/>
</dbReference>
<keyword evidence="1" id="KW-1185">Reference proteome</keyword>
<dbReference type="Proteomes" id="UP001732780">
    <property type="component" value="Chromosome 15"/>
</dbReference>
<accession>A0AC58NIH8</accession>
<name>A0AC58NIH8_CAMBA</name>
<evidence type="ECO:0000313" key="2">
    <source>
        <dbReference type="RefSeq" id="XP_074197591.1"/>
    </source>
</evidence>
<proteinExistence type="predicted"/>
<sequence>MKTSPRHLHMAQSPLSKCPSPVDTDTPGFPGKPQSWLPILLLHSPLSFVSTASPLLGTDVLMSTGASLTPVTALPFPPPAPGPEHWPPWEQHLPPSLTPSFPPGTTLLLPAFPMTPLVATGGQVPMATGPCNITVQLRSEGRPAEPLQMQSFVLTPGTVTWGAPGALSGSATCPAPLSLAPSLATPAVGVTQAAMGGWAPGLPPLAPPPAAQRAPSIPPINAGPRPPGTSREGSLATSQSQPPQVDSCNRKSVYKNYRRWQRFKSLARRHLPQSPDAEALSCFLIPVLRSLARLKPTMTLEEGLRRAEQEWERTSDSDRMMYYAMAAKFKEFEAEEETQLQQLQSMKGVQGLPPPAPPKPEPRGPPAPKVGPQLGTHVPTGAQRKGNRDLGMATVPTSALFPQGGHWSFHLNSHPEGVSAALCHYGVLTWSAVELLSHLPRPRETKAPKEIPLEAVKEYEDILEELLGPVHLATEETDAECPEDGTYPDPGLLSYVDQLCSQEDFVTKVEAVIHPQFLAALLSPEPQLDPLALAEELEEEEGLSLEELVQKRLLALKEELGVQAPTTHRAPQLDSSPRQSDVTQDAQRHDEGPQLGVSEEDSPPEMESEELPREDAGPGPEDGSSEEKEEVPSLDFILATQISLSSAPAPAAESRKRDLCGGQGSDDKLPQPTPDLSISGRPALSPELARGGKQDDDFGVVHARRSNRFADHGRHPEHLKDFAASQSAVKGRPRDQHRGVGAPFPSWGSLGAGIPASTPTLAPLPAPSEDRPGKRGKQRPSPSGPAPAENPRRADGGAASLGSGPGSGSGSRGPRRSCVRRGRAGVRAGGRHAGRGHSPHHAAGALAEAAGCWSAASRRTPARGPPRGPRPPPPPPPRWARSSAAAALLPPRLPEGPGRAAAAAAAAAGGREQGRRRSGDPQRCQTAPTDCRLPA</sequence>
<reference evidence="2" key="1">
    <citation type="submission" date="2025-08" db="UniProtKB">
        <authorList>
            <consortium name="RefSeq"/>
        </authorList>
    </citation>
    <scope>IDENTIFICATION</scope>
    <source>
        <tissue evidence="2">Blood</tissue>
    </source>
</reference>